<proteinExistence type="predicted"/>
<evidence type="ECO:0008006" key="2">
    <source>
        <dbReference type="Google" id="ProtNLM"/>
    </source>
</evidence>
<dbReference type="AlphaFoldDB" id="A0A0F9PVX4"/>
<dbReference type="EMBL" id="LAZR01002109">
    <property type="protein sequence ID" value="KKN34369.1"/>
    <property type="molecule type" value="Genomic_DNA"/>
</dbReference>
<reference evidence="1" key="1">
    <citation type="journal article" date="2015" name="Nature">
        <title>Complex archaea that bridge the gap between prokaryotes and eukaryotes.</title>
        <authorList>
            <person name="Spang A."/>
            <person name="Saw J.H."/>
            <person name="Jorgensen S.L."/>
            <person name="Zaremba-Niedzwiedzka K."/>
            <person name="Martijn J."/>
            <person name="Lind A.E."/>
            <person name="van Eijk R."/>
            <person name="Schleper C."/>
            <person name="Guy L."/>
            <person name="Ettema T.J."/>
        </authorList>
    </citation>
    <scope>NUCLEOTIDE SEQUENCE</scope>
</reference>
<dbReference type="SUPFAM" id="SSF46565">
    <property type="entry name" value="Chaperone J-domain"/>
    <property type="match status" value="1"/>
</dbReference>
<organism evidence="1">
    <name type="scientific">marine sediment metagenome</name>
    <dbReference type="NCBI Taxonomy" id="412755"/>
    <lineage>
        <taxon>unclassified sequences</taxon>
        <taxon>metagenomes</taxon>
        <taxon>ecological metagenomes</taxon>
    </lineage>
</organism>
<dbReference type="Gene3D" id="1.10.287.110">
    <property type="entry name" value="DnaJ domain"/>
    <property type="match status" value="1"/>
</dbReference>
<gene>
    <name evidence="1" type="ORF">LCGC14_0794160</name>
</gene>
<name>A0A0F9PVX4_9ZZZZ</name>
<sequence>MNNYFKDCKNLNEAKKLYHTLLKENHPDQGGDTIICQQIIEQFENYIILFTADIFRKDGNAKYEHFSDDFQAILNKIIHFENMKIEIIGYWIYCFNSYEYKEELKAFGFWFSKKHRAWVFSGTSKKKIRSRLTTNDIRSIHGVVDIETEKLLKIS</sequence>
<evidence type="ECO:0000313" key="1">
    <source>
        <dbReference type="EMBL" id="KKN34369.1"/>
    </source>
</evidence>
<comment type="caution">
    <text evidence="1">The sequence shown here is derived from an EMBL/GenBank/DDBJ whole genome shotgun (WGS) entry which is preliminary data.</text>
</comment>
<dbReference type="InterPro" id="IPR036869">
    <property type="entry name" value="J_dom_sf"/>
</dbReference>
<protein>
    <recommendedName>
        <fullName evidence="2">J domain-containing protein</fullName>
    </recommendedName>
</protein>
<accession>A0A0F9PVX4</accession>